<protein>
    <recommendedName>
        <fullName evidence="3">UDENN domain-containing protein</fullName>
    </recommendedName>
</protein>
<evidence type="ECO:0000313" key="4">
    <source>
        <dbReference type="EMBL" id="EEY57863.1"/>
    </source>
</evidence>
<feature type="coiled-coil region" evidence="1">
    <location>
        <begin position="1007"/>
        <end position="1034"/>
    </location>
</feature>
<accession>D0MQU4</accession>
<feature type="compositionally biased region" description="Low complexity" evidence="2">
    <location>
        <begin position="273"/>
        <end position="285"/>
    </location>
</feature>
<keyword evidence="1" id="KW-0175">Coiled coil</keyword>
<evidence type="ECO:0000313" key="5">
    <source>
        <dbReference type="Proteomes" id="UP000006643"/>
    </source>
</evidence>
<feature type="compositionally biased region" description="Basic and acidic residues" evidence="2">
    <location>
        <begin position="871"/>
        <end position="887"/>
    </location>
</feature>
<reference evidence="5" key="1">
    <citation type="journal article" date="2009" name="Nature">
        <title>Genome sequence and analysis of the Irish potato famine pathogen Phytophthora infestans.</title>
        <authorList>
            <consortium name="The Broad Institute Genome Sequencing Platform"/>
            <person name="Haas B.J."/>
            <person name="Kamoun S."/>
            <person name="Zody M.C."/>
            <person name="Jiang R.H."/>
            <person name="Handsaker R.E."/>
            <person name="Cano L.M."/>
            <person name="Grabherr M."/>
            <person name="Kodira C.D."/>
            <person name="Raffaele S."/>
            <person name="Torto-Alalibo T."/>
            <person name="Bozkurt T.O."/>
            <person name="Ah-Fong A.M."/>
            <person name="Alvarado L."/>
            <person name="Anderson V.L."/>
            <person name="Armstrong M.R."/>
            <person name="Avrova A."/>
            <person name="Baxter L."/>
            <person name="Beynon J."/>
            <person name="Boevink P.C."/>
            <person name="Bollmann S.R."/>
            <person name="Bos J.I."/>
            <person name="Bulone V."/>
            <person name="Cai G."/>
            <person name="Cakir C."/>
            <person name="Carrington J.C."/>
            <person name="Chawner M."/>
            <person name="Conti L."/>
            <person name="Costanzo S."/>
            <person name="Ewan R."/>
            <person name="Fahlgren N."/>
            <person name="Fischbach M.A."/>
            <person name="Fugelstad J."/>
            <person name="Gilroy E.M."/>
            <person name="Gnerre S."/>
            <person name="Green P.J."/>
            <person name="Grenville-Briggs L.J."/>
            <person name="Griffith J."/>
            <person name="Grunwald N.J."/>
            <person name="Horn K."/>
            <person name="Horner N.R."/>
            <person name="Hu C.H."/>
            <person name="Huitema E."/>
            <person name="Jeong D.H."/>
            <person name="Jones A.M."/>
            <person name="Jones J.D."/>
            <person name="Jones R.W."/>
            <person name="Karlsson E.K."/>
            <person name="Kunjeti S.G."/>
            <person name="Lamour K."/>
            <person name="Liu Z."/>
            <person name="Ma L."/>
            <person name="Maclean D."/>
            <person name="Chibucos M.C."/>
            <person name="McDonald H."/>
            <person name="McWalters J."/>
            <person name="Meijer H.J."/>
            <person name="Morgan W."/>
            <person name="Morris P.F."/>
            <person name="Munro C.A."/>
            <person name="O'Neill K."/>
            <person name="Ospina-Giraldo M."/>
            <person name="Pinzon A."/>
            <person name="Pritchard L."/>
            <person name="Ramsahoye B."/>
            <person name="Ren Q."/>
            <person name="Restrepo S."/>
            <person name="Roy S."/>
            <person name="Sadanandom A."/>
            <person name="Savidor A."/>
            <person name="Schornack S."/>
            <person name="Schwartz D.C."/>
            <person name="Schumann U.D."/>
            <person name="Schwessinger B."/>
            <person name="Seyer L."/>
            <person name="Sharpe T."/>
            <person name="Silvar C."/>
            <person name="Song J."/>
            <person name="Studholme D.J."/>
            <person name="Sykes S."/>
            <person name="Thines M."/>
            <person name="van de Vondervoort P.J."/>
            <person name="Phuntumart V."/>
            <person name="Wawra S."/>
            <person name="Weide R."/>
            <person name="Win J."/>
            <person name="Young C."/>
            <person name="Zhou S."/>
            <person name="Fry W."/>
            <person name="Meyers B.C."/>
            <person name="van West P."/>
            <person name="Ristaino J."/>
            <person name="Govers F."/>
            <person name="Birch P.R."/>
            <person name="Whisson S.C."/>
            <person name="Judelson H.S."/>
            <person name="Nusbaum C."/>
        </authorList>
    </citation>
    <scope>NUCLEOTIDE SEQUENCE [LARGE SCALE GENOMIC DNA]</scope>
    <source>
        <strain evidence="5">T30-4</strain>
    </source>
</reference>
<dbReference type="Pfam" id="PF03456">
    <property type="entry name" value="uDENN"/>
    <property type="match status" value="1"/>
</dbReference>
<dbReference type="PANTHER" id="PTHR15288">
    <property type="entry name" value="DENN DOMAIN-CONTAINING PROTEIN 2"/>
    <property type="match status" value="1"/>
</dbReference>
<feature type="compositionally biased region" description="Polar residues" evidence="2">
    <location>
        <begin position="1457"/>
        <end position="1468"/>
    </location>
</feature>
<dbReference type="OrthoDB" id="74314at2759"/>
<feature type="compositionally biased region" description="Low complexity" evidence="2">
    <location>
        <begin position="993"/>
        <end position="1007"/>
    </location>
</feature>
<keyword evidence="5" id="KW-1185">Reference proteome</keyword>
<feature type="domain" description="UDENN" evidence="3">
    <location>
        <begin position="1489"/>
        <end position="1838"/>
    </location>
</feature>
<feature type="region of interest" description="Disordered" evidence="2">
    <location>
        <begin position="1128"/>
        <end position="1165"/>
    </location>
</feature>
<dbReference type="Proteomes" id="UP000006643">
    <property type="component" value="Unassembled WGS sequence"/>
</dbReference>
<dbReference type="KEGG" id="pif:PITG_00450"/>
<dbReference type="InterPro" id="IPR051942">
    <property type="entry name" value="DENN_domain_containing_2"/>
</dbReference>
<feature type="region of interest" description="Disordered" evidence="2">
    <location>
        <begin position="1035"/>
        <end position="1107"/>
    </location>
</feature>
<feature type="region of interest" description="Disordered" evidence="2">
    <location>
        <begin position="1448"/>
        <end position="1468"/>
    </location>
</feature>
<feature type="coiled-coil region" evidence="1">
    <location>
        <begin position="688"/>
        <end position="715"/>
    </location>
</feature>
<name>D0MQU4_PHYIT</name>
<dbReference type="OMA" id="QYEAQKW"/>
<dbReference type="eggNOG" id="KOG2127">
    <property type="taxonomic scope" value="Eukaryota"/>
</dbReference>
<feature type="region of interest" description="Disordered" evidence="2">
    <location>
        <begin position="978"/>
        <end position="1007"/>
    </location>
</feature>
<feature type="region of interest" description="Disordered" evidence="2">
    <location>
        <begin position="273"/>
        <end position="346"/>
    </location>
</feature>
<dbReference type="PANTHER" id="PTHR15288:SF0">
    <property type="entry name" value="UDENN DOMAIN-CONTAINING PROTEIN"/>
    <property type="match status" value="1"/>
</dbReference>
<feature type="region of interest" description="Disordered" evidence="2">
    <location>
        <begin position="1493"/>
        <end position="1514"/>
    </location>
</feature>
<dbReference type="InParanoid" id="D0MQU4"/>
<dbReference type="PROSITE" id="PS50211">
    <property type="entry name" value="DENN"/>
    <property type="match status" value="1"/>
</dbReference>
<dbReference type="Gene3D" id="3.30.450.200">
    <property type="match status" value="1"/>
</dbReference>
<dbReference type="SUPFAM" id="SSF50156">
    <property type="entry name" value="PDZ domain-like"/>
    <property type="match status" value="1"/>
</dbReference>
<dbReference type="InterPro" id="IPR043153">
    <property type="entry name" value="DENN_C"/>
</dbReference>
<dbReference type="RefSeq" id="XP_002909049.1">
    <property type="nucleotide sequence ID" value="XM_002909003.1"/>
</dbReference>
<feature type="compositionally biased region" description="Basic and acidic residues" evidence="2">
    <location>
        <begin position="291"/>
        <end position="308"/>
    </location>
</feature>
<dbReference type="GeneID" id="9477423"/>
<dbReference type="Gene3D" id="3.40.50.11500">
    <property type="match status" value="1"/>
</dbReference>
<dbReference type="VEuPathDB" id="FungiDB:PITG_00450"/>
<gene>
    <name evidence="4" type="ORF">PITG_00450</name>
</gene>
<feature type="compositionally biased region" description="Basic residues" evidence="2">
    <location>
        <begin position="1505"/>
        <end position="1514"/>
    </location>
</feature>
<proteinExistence type="predicted"/>
<sequence>MTMRSDATKLKLLLLSDLEGQIPRVNQLCEELVSSEDCDVNAVLVAGGLVATRGSHGYEALEAVAAAEGDMMALISRLEMIICRVLYIPDDNDPPTTRSIAVSAPSLTQYSSNMYYQEEQLIEGVTIMGEARYFKLVNDGKDPMQNRDLVLVLRDSSVKTRLPVVESSFFAGLLPMLQSNKPEEPRAIEIIGGSDQHPHAQLPLIYPGTYDSYWGKPRETPSLRELKQLRVLAMYEFEPPLNSQELAGALRACSNRPDHAYQYLKASRRHQRSIAIPASAPAATTNVKMSSPEREKRRLSASSDDKGTPSKRHKDLSFSQMNTEEKTEEEEENNEKDTTPDTQQDTQMQVCAADCARAQILLRATVEDRVAGTQPLRNPDWVNQVWASLQVPSVLELAMHLNLTVDALATWVKGVDIRYADDIQTRGAALIVEVAASLPPLSADTDDSVALQPKDEVLTKHDQEVAAVAQAEKQTAELSAYARANAAKSAIQALSSACKAYMDRLAWLAQSDDRYSKENADAGIVLESLSQKLEGLVDICTHDVKEAESSLLEAKQKKGTRSLQIVEFVNNRRQELLDKGETEACAMLESVVGVWKKDDVEVQALWSSRSECERQVAESVRSLTVAEHALAFHKNLLILFRRVRDRRQEALTSSSKGLEDARATSEARSTSSLERIIPMLTRALYSYYEFHSIQQSKAKEELQEQEKALAAHNEYFGDSAPIKKGDIEQRIREFIGVTQSSMQVIMEIAEGQQQLWEDKQAVLPNSVRQTLLHEFKTLWMRLSGPMQDVMKKFVATIEEAAGGVVAVQEEKEPQPDPTAPVLVVSNAMDEQVTPAFTVPSFIHSQVEAVTPYQTAISAIVPSKETTNCPDLQREEKGSLQREKKAPDHTRASFQALLAAVVEQTGESYKARHEFDVGSILYSKITMGENCTQFVRGIVLKQLDKSMYLMQYDNGDKFSVGSSYLFTKKLMEESLNAGGVAAPGQDTEMEDAEGAGQASEGGEESAAGDAWQEKFEQLQNELALAQYEAQKWKENSPDHTANLLSPTLSSFDFDDDSSEDGSDGSGDHPLRASLPLVEATRNASEVVADTEDGKLETSSGRNEPFNPSLALELRDRQSLMYHLNATTNTPRRLNRSSTTGSSLEAFGGSSQRLMDGKNGTSSEHSQQQHLMYRIMYANPSSRDLWNARTHPNRLQNVARSIMFSMHLKKEHIFERFFVTGMALSESERPNQPSRLAGYWKPKLLYDFPNRINDPPDESVADFCFPRGVPLTMCTPEQAKSILGVAVAQWFTDIEPLQKHIKEAPETAGYTFRLTGAKGEVLYGFCVAVMREVTTSTVSETGAAKSPRGSWASTWFGGYSSPSSKETRTNMTSKMAPMCFCFTSKFPFYRFHFAVLRMIIENELEQHRLSSSAASVDESGDETKEDEQFEVILRPLLDLAMEFTIYHEENPDMREQATDSETSGQKSMNSVATKLDISPVERRVVLSEDASVIVNKSEDSQPSTEPRRRRIQLRKSRSTDDIDNYDLDNAWITDKPMVKSVDSSQPKEYERIKVGDTLEAVDSIATTSMSFEQTLTLLEKGNRPMRLRFRRPAATIQTSPTAKRSKHRRCLSPSSIDILHRARRIKINDPGHWSTARFPTFDLSYQFPKRHSDRWSVGVVLRLLTPDKVVEIMAYLLLEKQVVIMGDSPAKISAVCTALLLLLAPFQWQSTYIPLLPSGLLDFLHSPVPFLVGCHSLSETSEWPDVCFYDIDRDRISVPAATRHLGPSSIPNGVELCRLLRKARERFCALRPTGRPWYELSEEQDTIITLTMQEAEIFLRDMGFDISSQDLAASISGKQR</sequence>
<dbReference type="Pfam" id="PF02141">
    <property type="entry name" value="DENN"/>
    <property type="match status" value="1"/>
</dbReference>
<feature type="compositionally biased region" description="Polar residues" evidence="2">
    <location>
        <begin position="1037"/>
        <end position="1047"/>
    </location>
</feature>
<feature type="compositionally biased region" description="Acidic residues" evidence="2">
    <location>
        <begin position="1051"/>
        <end position="1061"/>
    </location>
</feature>
<feature type="region of interest" description="Disordered" evidence="2">
    <location>
        <begin position="866"/>
        <end position="887"/>
    </location>
</feature>
<evidence type="ECO:0000256" key="2">
    <source>
        <dbReference type="SAM" id="MobiDB-lite"/>
    </source>
</evidence>
<organism evidence="4 5">
    <name type="scientific">Phytophthora infestans (strain T30-4)</name>
    <name type="common">Potato late blight agent</name>
    <dbReference type="NCBI Taxonomy" id="403677"/>
    <lineage>
        <taxon>Eukaryota</taxon>
        <taxon>Sar</taxon>
        <taxon>Stramenopiles</taxon>
        <taxon>Oomycota</taxon>
        <taxon>Peronosporomycetes</taxon>
        <taxon>Peronosporales</taxon>
        <taxon>Peronosporaceae</taxon>
        <taxon>Phytophthora</taxon>
    </lineage>
</organism>
<evidence type="ECO:0000259" key="3">
    <source>
        <dbReference type="PROSITE" id="PS50211"/>
    </source>
</evidence>
<evidence type="ECO:0000256" key="1">
    <source>
        <dbReference type="SAM" id="Coils"/>
    </source>
</evidence>
<dbReference type="InterPro" id="IPR005113">
    <property type="entry name" value="uDENN_dom"/>
</dbReference>
<dbReference type="InterPro" id="IPR036034">
    <property type="entry name" value="PDZ_sf"/>
</dbReference>
<dbReference type="SMART" id="SM00799">
    <property type="entry name" value="DENN"/>
    <property type="match status" value="1"/>
</dbReference>
<dbReference type="InterPro" id="IPR037516">
    <property type="entry name" value="Tripartite_DENN"/>
</dbReference>
<dbReference type="InterPro" id="IPR001194">
    <property type="entry name" value="cDENN_dom"/>
</dbReference>
<dbReference type="HOGENOM" id="CLU_240189_0_0_1"/>
<dbReference type="EMBL" id="DS028118">
    <property type="protein sequence ID" value="EEY57863.1"/>
    <property type="molecule type" value="Genomic_DNA"/>
</dbReference>